<name>A0AAV7HDZ2_DENCH</name>
<gene>
    <name evidence="2" type="ORF">IEQ34_006376</name>
</gene>
<feature type="compositionally biased region" description="Basic and acidic residues" evidence="1">
    <location>
        <begin position="44"/>
        <end position="58"/>
    </location>
</feature>
<evidence type="ECO:0000313" key="3">
    <source>
        <dbReference type="Proteomes" id="UP000775213"/>
    </source>
</evidence>
<dbReference type="AlphaFoldDB" id="A0AAV7HDZ2"/>
<protein>
    <submittedName>
        <fullName evidence="2">Uncharacterized protein</fullName>
    </submittedName>
</protein>
<keyword evidence="3" id="KW-1185">Reference proteome</keyword>
<evidence type="ECO:0000256" key="1">
    <source>
        <dbReference type="SAM" id="MobiDB-lite"/>
    </source>
</evidence>
<accession>A0AAV7HDZ2</accession>
<comment type="caution">
    <text evidence="2">The sequence shown here is derived from an EMBL/GenBank/DDBJ whole genome shotgun (WGS) entry which is preliminary data.</text>
</comment>
<sequence length="82" mass="8702">MRRAFRPAGETLKQSKPLGRIGSPKIDDVDHLFPFHCFQNSLVRNEEGETKEGTEINKEAAGGGGGGGVGGNRIQGAVKARP</sequence>
<feature type="region of interest" description="Disordered" evidence="1">
    <location>
        <begin position="1"/>
        <end position="23"/>
    </location>
</feature>
<evidence type="ECO:0000313" key="2">
    <source>
        <dbReference type="EMBL" id="KAH0466273.1"/>
    </source>
</evidence>
<proteinExistence type="predicted"/>
<dbReference type="EMBL" id="JAGFBR010000006">
    <property type="protein sequence ID" value="KAH0466273.1"/>
    <property type="molecule type" value="Genomic_DNA"/>
</dbReference>
<reference evidence="2 3" key="1">
    <citation type="journal article" date="2021" name="Hortic Res">
        <title>Chromosome-scale assembly of the Dendrobium chrysotoxum genome enhances the understanding of orchid evolution.</title>
        <authorList>
            <person name="Zhang Y."/>
            <person name="Zhang G.Q."/>
            <person name="Zhang D."/>
            <person name="Liu X.D."/>
            <person name="Xu X.Y."/>
            <person name="Sun W.H."/>
            <person name="Yu X."/>
            <person name="Zhu X."/>
            <person name="Wang Z.W."/>
            <person name="Zhao X."/>
            <person name="Zhong W.Y."/>
            <person name="Chen H."/>
            <person name="Yin W.L."/>
            <person name="Huang T."/>
            <person name="Niu S.C."/>
            <person name="Liu Z.J."/>
        </authorList>
    </citation>
    <scope>NUCLEOTIDE SEQUENCE [LARGE SCALE GENOMIC DNA]</scope>
    <source>
        <strain evidence="2">Lindl</strain>
    </source>
</reference>
<feature type="region of interest" description="Disordered" evidence="1">
    <location>
        <begin position="44"/>
        <end position="82"/>
    </location>
</feature>
<feature type="compositionally biased region" description="Gly residues" evidence="1">
    <location>
        <begin position="61"/>
        <end position="73"/>
    </location>
</feature>
<dbReference type="Proteomes" id="UP000775213">
    <property type="component" value="Unassembled WGS sequence"/>
</dbReference>
<organism evidence="2 3">
    <name type="scientific">Dendrobium chrysotoxum</name>
    <name type="common">Orchid</name>
    <dbReference type="NCBI Taxonomy" id="161865"/>
    <lineage>
        <taxon>Eukaryota</taxon>
        <taxon>Viridiplantae</taxon>
        <taxon>Streptophyta</taxon>
        <taxon>Embryophyta</taxon>
        <taxon>Tracheophyta</taxon>
        <taxon>Spermatophyta</taxon>
        <taxon>Magnoliopsida</taxon>
        <taxon>Liliopsida</taxon>
        <taxon>Asparagales</taxon>
        <taxon>Orchidaceae</taxon>
        <taxon>Epidendroideae</taxon>
        <taxon>Malaxideae</taxon>
        <taxon>Dendrobiinae</taxon>
        <taxon>Dendrobium</taxon>
    </lineage>
</organism>